<name>A0A7W7NXQ4_9SPHN</name>
<reference evidence="1 2" key="1">
    <citation type="submission" date="2020-08" db="EMBL/GenBank/DDBJ databases">
        <title>Functional genomics of gut bacteria from endangered species of beetles.</title>
        <authorList>
            <person name="Carlos-Shanley C."/>
        </authorList>
    </citation>
    <scope>NUCLEOTIDE SEQUENCE [LARGE SCALE GENOMIC DNA]</scope>
    <source>
        <strain evidence="1 2">S00245</strain>
    </source>
</reference>
<dbReference type="InterPro" id="IPR023346">
    <property type="entry name" value="Lysozyme-like_dom_sf"/>
</dbReference>
<keyword evidence="2" id="KW-1185">Reference proteome</keyword>
<dbReference type="RefSeq" id="WP_184246347.1">
    <property type="nucleotide sequence ID" value="NZ_JACHLR010000011.1"/>
</dbReference>
<dbReference type="PANTHER" id="PTHR34408">
    <property type="entry name" value="FAMILY PROTEIN, PUTATIVE-RELATED"/>
    <property type="match status" value="1"/>
</dbReference>
<evidence type="ECO:0000313" key="1">
    <source>
        <dbReference type="EMBL" id="MBB4859445.1"/>
    </source>
</evidence>
<sequence length="204" mass="22606">MELNDNTLSAAFPRLKPATRSMILEASTPAIERYEINTTRRLACWLAQCYHESAGFTARVENLNYSAAGLLATWPKRFTKTTATLYARQPEKIANRVYAGRNGCGDEASGHGWLTRGRGFIQLTGMDNYKAFAKALGMTLEEVIAYLETDQGGFDAAAWFFTHNGLWSLCDGWELTKLTKRINGGVHGLDARKALCNGALRAFK</sequence>
<dbReference type="Proteomes" id="UP000555448">
    <property type="component" value="Unassembled WGS sequence"/>
</dbReference>
<dbReference type="InterPro" id="IPR052354">
    <property type="entry name" value="Cell_Wall_Dynamics_Protein"/>
</dbReference>
<gene>
    <name evidence="1" type="ORF">HNO88_002774</name>
</gene>
<comment type="caution">
    <text evidence="1">The sequence shown here is derived from an EMBL/GenBank/DDBJ whole genome shotgun (WGS) entry which is preliminary data.</text>
</comment>
<organism evidence="1 2">
    <name type="scientific">Novosphingobium chloroacetimidivorans</name>
    <dbReference type="NCBI Taxonomy" id="1428314"/>
    <lineage>
        <taxon>Bacteria</taxon>
        <taxon>Pseudomonadati</taxon>
        <taxon>Pseudomonadota</taxon>
        <taxon>Alphaproteobacteria</taxon>
        <taxon>Sphingomonadales</taxon>
        <taxon>Sphingomonadaceae</taxon>
        <taxon>Novosphingobium</taxon>
    </lineage>
</organism>
<dbReference type="SUPFAM" id="SSF53955">
    <property type="entry name" value="Lysozyme-like"/>
    <property type="match status" value="1"/>
</dbReference>
<accession>A0A7W7NXQ4</accession>
<dbReference type="Gene3D" id="1.10.530.10">
    <property type="match status" value="1"/>
</dbReference>
<protein>
    <submittedName>
        <fullName evidence="1">Putative chitinase</fullName>
    </submittedName>
</protein>
<evidence type="ECO:0000313" key="2">
    <source>
        <dbReference type="Proteomes" id="UP000555448"/>
    </source>
</evidence>
<dbReference type="EMBL" id="JACHLR010000011">
    <property type="protein sequence ID" value="MBB4859445.1"/>
    <property type="molecule type" value="Genomic_DNA"/>
</dbReference>
<proteinExistence type="predicted"/>
<dbReference type="AlphaFoldDB" id="A0A7W7NXQ4"/>
<dbReference type="PANTHER" id="PTHR34408:SF1">
    <property type="entry name" value="GLYCOSYL HYDROLASE FAMILY 19 DOMAIN-CONTAINING PROTEIN HI_1415"/>
    <property type="match status" value="1"/>
</dbReference>